<dbReference type="PANTHER" id="PTHR42850">
    <property type="entry name" value="METALLOPHOSPHOESTERASE"/>
    <property type="match status" value="1"/>
</dbReference>
<dbReference type="Proteomes" id="UP000015524">
    <property type="component" value="Unassembled WGS sequence"/>
</dbReference>
<evidence type="ECO:0000313" key="2">
    <source>
        <dbReference type="EMBL" id="EQB02056.1"/>
    </source>
</evidence>
<organism evidence="2 3">
    <name type="scientific">Sphingobium baderi LL03</name>
    <dbReference type="NCBI Taxonomy" id="1114964"/>
    <lineage>
        <taxon>Bacteria</taxon>
        <taxon>Pseudomonadati</taxon>
        <taxon>Pseudomonadota</taxon>
        <taxon>Alphaproteobacteria</taxon>
        <taxon>Sphingomonadales</taxon>
        <taxon>Sphingomonadaceae</taxon>
        <taxon>Sphingobium</taxon>
    </lineage>
</organism>
<dbReference type="SUPFAM" id="SSF56300">
    <property type="entry name" value="Metallo-dependent phosphatases"/>
    <property type="match status" value="1"/>
</dbReference>
<dbReference type="eggNOG" id="COG0639">
    <property type="taxonomic scope" value="Bacteria"/>
</dbReference>
<dbReference type="InterPro" id="IPR004843">
    <property type="entry name" value="Calcineurin-like_PHP"/>
</dbReference>
<dbReference type="Pfam" id="PF00149">
    <property type="entry name" value="Metallophos"/>
    <property type="match status" value="1"/>
</dbReference>
<dbReference type="GO" id="GO:0110154">
    <property type="term" value="P:RNA decapping"/>
    <property type="evidence" value="ECO:0007669"/>
    <property type="project" value="TreeGrafter"/>
</dbReference>
<evidence type="ECO:0000313" key="3">
    <source>
        <dbReference type="Proteomes" id="UP000015524"/>
    </source>
</evidence>
<evidence type="ECO:0000259" key="1">
    <source>
        <dbReference type="Pfam" id="PF00149"/>
    </source>
</evidence>
<dbReference type="Gene3D" id="3.60.21.10">
    <property type="match status" value="1"/>
</dbReference>
<dbReference type="AlphaFoldDB" id="T0GE55"/>
<dbReference type="GO" id="GO:0005737">
    <property type="term" value="C:cytoplasm"/>
    <property type="evidence" value="ECO:0007669"/>
    <property type="project" value="TreeGrafter"/>
</dbReference>
<protein>
    <recommendedName>
        <fullName evidence="1">Calcineurin-like phosphoesterase domain-containing protein</fullName>
    </recommendedName>
</protein>
<dbReference type="InterPro" id="IPR050126">
    <property type="entry name" value="Ap4A_hydrolase"/>
</dbReference>
<accession>T0GE55</accession>
<comment type="caution">
    <text evidence="2">The sequence shown here is derived from an EMBL/GenBank/DDBJ whole genome shotgun (WGS) entry which is preliminary data.</text>
</comment>
<sequence>MIFLGDLINRGPQSAQVIDYLVSVQAERPETRFLLGNHEEVLLKALGGDESALRIFHHMGGTQTILSYGIAREAYEAVDYDGLAAMLQAAVPPTHRDFLASFEDIIVEGGYVFVHAGVRPGVSLVEQQPRDLRWIRHEFLSTSSHPIPGMVIIHGHTIHEDIIEQPGRIGLDTGGYRTGMLSAMGFEGEERWILQQRS</sequence>
<reference evidence="2 3" key="1">
    <citation type="journal article" date="2013" name="Genome Announc.">
        <title>Draft Genome Sequence of a Hexachlorocyclohexane-Degrading Bacterium, Sphingobium baderi Strain LL03T.</title>
        <authorList>
            <person name="Kaur J."/>
            <person name="Verma H."/>
            <person name="Tripathi C."/>
            <person name="Khurana J.P."/>
            <person name="Lal R."/>
        </authorList>
    </citation>
    <scope>NUCLEOTIDE SEQUENCE [LARGE SCALE GENOMIC DNA]</scope>
    <source>
        <strain evidence="2 3">LL03</strain>
    </source>
</reference>
<dbReference type="PANTHER" id="PTHR42850:SF4">
    <property type="entry name" value="ZINC-DEPENDENT ENDOPOLYPHOSPHATASE"/>
    <property type="match status" value="1"/>
</dbReference>
<name>T0GE55_9SPHN</name>
<proteinExistence type="predicted"/>
<dbReference type="PATRIC" id="fig|1114964.3.peg.1672"/>
<dbReference type="InterPro" id="IPR029052">
    <property type="entry name" value="Metallo-depent_PP-like"/>
</dbReference>
<feature type="domain" description="Calcineurin-like phosphoesterase" evidence="1">
    <location>
        <begin position="2"/>
        <end position="123"/>
    </location>
</feature>
<gene>
    <name evidence="2" type="ORF">L485_08580</name>
</gene>
<dbReference type="EMBL" id="ATIB01000050">
    <property type="protein sequence ID" value="EQB02056.1"/>
    <property type="molecule type" value="Genomic_DNA"/>
</dbReference>
<keyword evidence="3" id="KW-1185">Reference proteome</keyword>
<dbReference type="GO" id="GO:0016791">
    <property type="term" value="F:phosphatase activity"/>
    <property type="evidence" value="ECO:0007669"/>
    <property type="project" value="TreeGrafter"/>
</dbReference>
<dbReference type="GO" id="GO:0008803">
    <property type="term" value="F:bis(5'-nucleosyl)-tetraphosphatase (symmetrical) activity"/>
    <property type="evidence" value="ECO:0007669"/>
    <property type="project" value="TreeGrafter"/>
</dbReference>